<dbReference type="Proteomes" id="UP000236333">
    <property type="component" value="Unassembled WGS sequence"/>
</dbReference>
<protein>
    <recommendedName>
        <fullName evidence="6">HVA22-like protein</fullName>
    </recommendedName>
</protein>
<evidence type="ECO:0000256" key="3">
    <source>
        <dbReference type="ARBA" id="ARBA00022692"/>
    </source>
</evidence>
<comment type="similarity">
    <text evidence="2 6">Belongs to the DP1 family.</text>
</comment>
<evidence type="ECO:0000256" key="5">
    <source>
        <dbReference type="ARBA" id="ARBA00023136"/>
    </source>
</evidence>
<dbReference type="Pfam" id="PF03134">
    <property type="entry name" value="TB2_DP1_HVA22"/>
    <property type="match status" value="1"/>
</dbReference>
<keyword evidence="9" id="KW-1185">Reference proteome</keyword>
<dbReference type="OrthoDB" id="10009287at2759"/>
<keyword evidence="8" id="KW-0675">Receptor</keyword>
<reference evidence="8 9" key="1">
    <citation type="journal article" date="2017" name="Mol. Biol. Evol.">
        <title>The 4-celled Tetrabaena socialis nuclear genome reveals the essential components for genetic control of cell number at the origin of multicellularity in the volvocine lineage.</title>
        <authorList>
            <person name="Featherston J."/>
            <person name="Arakaki Y."/>
            <person name="Hanschen E.R."/>
            <person name="Ferris P.J."/>
            <person name="Michod R.E."/>
            <person name="Olson B.J.S.C."/>
            <person name="Nozaki H."/>
            <person name="Durand P.M."/>
        </authorList>
    </citation>
    <scope>NUCLEOTIDE SEQUENCE [LARGE SCALE GENOMIC DNA]</scope>
    <source>
        <strain evidence="8 9">NIES-571</strain>
    </source>
</reference>
<dbReference type="EMBL" id="PGGS01000891">
    <property type="protein sequence ID" value="PNH01448.1"/>
    <property type="molecule type" value="Genomic_DNA"/>
</dbReference>
<keyword evidence="5 6" id="KW-0472">Membrane</keyword>
<evidence type="ECO:0000256" key="4">
    <source>
        <dbReference type="ARBA" id="ARBA00022989"/>
    </source>
</evidence>
<sequence length="109" mass="12352">MLSLGLSYYACLLIELIYPTFASLKAIQSSDRLDDTQWLTYWVVYAVLSTAQSLASVFLAWVPLYWEMKCCLILWMIAPQTQVCGRGPRGAPPAMHTPRVVRQQATRLP</sequence>
<feature type="transmembrane region" description="Helical" evidence="6">
    <location>
        <begin position="6"/>
        <end position="27"/>
    </location>
</feature>
<evidence type="ECO:0000256" key="7">
    <source>
        <dbReference type="SAM" id="MobiDB-lite"/>
    </source>
</evidence>
<dbReference type="GO" id="GO:0016020">
    <property type="term" value="C:membrane"/>
    <property type="evidence" value="ECO:0007669"/>
    <property type="project" value="UniProtKB-SubCell"/>
</dbReference>
<comment type="caution">
    <text evidence="8">The sequence shown here is derived from an EMBL/GenBank/DDBJ whole genome shotgun (WGS) entry which is preliminary data.</text>
</comment>
<accession>A0A2J7ZMF4</accession>
<dbReference type="PANTHER" id="PTHR12300">
    <property type="entry name" value="HVA22-LIKE PROTEINS"/>
    <property type="match status" value="1"/>
</dbReference>
<organism evidence="8 9">
    <name type="scientific">Tetrabaena socialis</name>
    <dbReference type="NCBI Taxonomy" id="47790"/>
    <lineage>
        <taxon>Eukaryota</taxon>
        <taxon>Viridiplantae</taxon>
        <taxon>Chlorophyta</taxon>
        <taxon>core chlorophytes</taxon>
        <taxon>Chlorophyceae</taxon>
        <taxon>CS clade</taxon>
        <taxon>Chlamydomonadales</taxon>
        <taxon>Tetrabaenaceae</taxon>
        <taxon>Tetrabaena</taxon>
    </lineage>
</organism>
<feature type="region of interest" description="Disordered" evidence="7">
    <location>
        <begin position="88"/>
        <end position="109"/>
    </location>
</feature>
<name>A0A2J7ZMF4_9CHLO</name>
<evidence type="ECO:0000313" key="8">
    <source>
        <dbReference type="EMBL" id="PNH01448.1"/>
    </source>
</evidence>
<evidence type="ECO:0000256" key="6">
    <source>
        <dbReference type="RuleBase" id="RU362006"/>
    </source>
</evidence>
<gene>
    <name evidence="8" type="ORF">TSOC_012690</name>
</gene>
<keyword evidence="4 6" id="KW-1133">Transmembrane helix</keyword>
<evidence type="ECO:0000313" key="9">
    <source>
        <dbReference type="Proteomes" id="UP000236333"/>
    </source>
</evidence>
<dbReference type="InterPro" id="IPR004345">
    <property type="entry name" value="TB2_DP1_HVA22"/>
</dbReference>
<feature type="transmembrane region" description="Helical" evidence="6">
    <location>
        <begin position="39"/>
        <end position="66"/>
    </location>
</feature>
<evidence type="ECO:0000256" key="1">
    <source>
        <dbReference type="ARBA" id="ARBA00004141"/>
    </source>
</evidence>
<comment type="subcellular location">
    <subcellularLocation>
        <location evidence="1 6">Membrane</location>
        <topology evidence="1 6">Multi-pass membrane protein</topology>
    </subcellularLocation>
</comment>
<dbReference type="AlphaFoldDB" id="A0A2J7ZMF4"/>
<keyword evidence="3 6" id="KW-0812">Transmembrane</keyword>
<evidence type="ECO:0000256" key="2">
    <source>
        <dbReference type="ARBA" id="ARBA00008573"/>
    </source>
</evidence>
<proteinExistence type="inferred from homology"/>
<dbReference type="PANTHER" id="PTHR12300:SF161">
    <property type="entry name" value="RECEPTOR EXPRESSION-ENHANCING PROTEIN"/>
    <property type="match status" value="1"/>
</dbReference>